<dbReference type="InterPro" id="IPR050091">
    <property type="entry name" value="PKS_NRPS_Biosynth_Enz"/>
</dbReference>
<dbReference type="GO" id="GO:0044550">
    <property type="term" value="P:secondary metabolite biosynthetic process"/>
    <property type="evidence" value="ECO:0007669"/>
    <property type="project" value="TreeGrafter"/>
</dbReference>
<feature type="region of interest" description="C-terminal hotdog fold" evidence="1">
    <location>
        <begin position="202"/>
        <end position="356"/>
    </location>
</feature>
<protein>
    <recommendedName>
        <fullName evidence="2">PKS/mFAS DH domain-containing protein</fullName>
    </recommendedName>
</protein>
<feature type="region of interest" description="N-terminal hotdog fold" evidence="1">
    <location>
        <begin position="29"/>
        <end position="174"/>
    </location>
</feature>
<accession>A0A6A5UVH2</accession>
<dbReference type="InterPro" id="IPR049900">
    <property type="entry name" value="PKS_mFAS_DH"/>
</dbReference>
<proteinExistence type="predicted"/>
<keyword evidence="4" id="KW-1185">Reference proteome</keyword>
<dbReference type="Proteomes" id="UP000800036">
    <property type="component" value="Unassembled WGS sequence"/>
</dbReference>
<name>A0A6A5UVH2_9PLEO</name>
<dbReference type="PANTHER" id="PTHR43775">
    <property type="entry name" value="FATTY ACID SYNTHASE"/>
    <property type="match status" value="1"/>
</dbReference>
<comment type="caution">
    <text evidence="1">Lacks conserved residue(s) required for the propagation of feature annotation.</text>
</comment>
<evidence type="ECO:0000313" key="4">
    <source>
        <dbReference type="Proteomes" id="UP000800036"/>
    </source>
</evidence>
<evidence type="ECO:0000313" key="3">
    <source>
        <dbReference type="EMBL" id="KAF1967772.1"/>
    </source>
</evidence>
<sequence>MNLAGALFAQGCKVNIQEVNADGDKRFVKPLVDLPSYPWNHTQRYWHESRVEHEYLSRAKPKLSLIGAPAPSLGERAILYPAAGYLAMALEAAFQTTDKTKHVAAYKLRDIQLTSAAIISEEADLECIVQLRTYLSATRGLASTWTEFTVTSSPDGKTLTKKCPRLLLIEYQPSEGSEASKEKALEFQAHVDRYLAAKDSCKDQIDCNEFDAEPNSLGLQYGLAFTNVCDARNRTGQSYGVVEIPDVFGRTLEGCDRPYIIHLGTFDVVFHLAFAALRGGKGSLATAMVSKSIEEVTISAKVPFAVGTKIAGFSNALKHGLRELKAEIVMLGDQECELVIDIQGFVCADVAVEALANLEIAPAVPYMSRNSLILGQGGLEALLATSDTTVAGSDKSTLESFEKGFLDMQSETMAFGQEPRRCTSLSGSYLPGACRDCVLECIEAPESQEKAFVLASRS</sequence>
<dbReference type="InterPro" id="IPR042104">
    <property type="entry name" value="PKS_dehydratase_sf"/>
</dbReference>
<dbReference type="AlphaFoldDB" id="A0A6A5UVH2"/>
<evidence type="ECO:0000256" key="1">
    <source>
        <dbReference type="PROSITE-ProRule" id="PRU01363"/>
    </source>
</evidence>
<dbReference type="PROSITE" id="PS52019">
    <property type="entry name" value="PKS_MFAS_DH"/>
    <property type="match status" value="1"/>
</dbReference>
<dbReference type="GO" id="GO:0004312">
    <property type="term" value="F:fatty acid synthase activity"/>
    <property type="evidence" value="ECO:0007669"/>
    <property type="project" value="TreeGrafter"/>
</dbReference>
<gene>
    <name evidence="3" type="ORF">BU23DRAFT_602671</name>
</gene>
<dbReference type="Gene3D" id="3.10.129.110">
    <property type="entry name" value="Polyketide synthase dehydratase"/>
    <property type="match status" value="1"/>
</dbReference>
<feature type="domain" description="PKS/mFAS DH" evidence="2">
    <location>
        <begin position="29"/>
        <end position="356"/>
    </location>
</feature>
<reference evidence="3" key="1">
    <citation type="journal article" date="2020" name="Stud. Mycol.">
        <title>101 Dothideomycetes genomes: a test case for predicting lifestyles and emergence of pathogens.</title>
        <authorList>
            <person name="Haridas S."/>
            <person name="Albert R."/>
            <person name="Binder M."/>
            <person name="Bloem J."/>
            <person name="Labutti K."/>
            <person name="Salamov A."/>
            <person name="Andreopoulos B."/>
            <person name="Baker S."/>
            <person name="Barry K."/>
            <person name="Bills G."/>
            <person name="Bluhm B."/>
            <person name="Cannon C."/>
            <person name="Castanera R."/>
            <person name="Culley D."/>
            <person name="Daum C."/>
            <person name="Ezra D."/>
            <person name="Gonzalez J."/>
            <person name="Henrissat B."/>
            <person name="Kuo A."/>
            <person name="Liang C."/>
            <person name="Lipzen A."/>
            <person name="Lutzoni F."/>
            <person name="Magnuson J."/>
            <person name="Mondo S."/>
            <person name="Nolan M."/>
            <person name="Ohm R."/>
            <person name="Pangilinan J."/>
            <person name="Park H.-J."/>
            <person name="Ramirez L."/>
            <person name="Alfaro M."/>
            <person name="Sun H."/>
            <person name="Tritt A."/>
            <person name="Yoshinaga Y."/>
            <person name="Zwiers L.-H."/>
            <person name="Turgeon B."/>
            <person name="Goodwin S."/>
            <person name="Spatafora J."/>
            <person name="Crous P."/>
            <person name="Grigoriev I."/>
        </authorList>
    </citation>
    <scope>NUCLEOTIDE SEQUENCE</scope>
    <source>
        <strain evidence="3">CBS 107.79</strain>
    </source>
</reference>
<dbReference type="InterPro" id="IPR049551">
    <property type="entry name" value="PKS_DH_C"/>
</dbReference>
<dbReference type="Pfam" id="PF14765">
    <property type="entry name" value="PS-DH"/>
    <property type="match status" value="1"/>
</dbReference>
<dbReference type="PANTHER" id="PTHR43775:SF29">
    <property type="entry name" value="ASPERFURANONE POLYKETIDE SYNTHASE AFOG-RELATED"/>
    <property type="match status" value="1"/>
</dbReference>
<evidence type="ECO:0000259" key="2">
    <source>
        <dbReference type="PROSITE" id="PS52019"/>
    </source>
</evidence>
<organism evidence="3 4">
    <name type="scientific">Bimuria novae-zelandiae CBS 107.79</name>
    <dbReference type="NCBI Taxonomy" id="1447943"/>
    <lineage>
        <taxon>Eukaryota</taxon>
        <taxon>Fungi</taxon>
        <taxon>Dikarya</taxon>
        <taxon>Ascomycota</taxon>
        <taxon>Pezizomycotina</taxon>
        <taxon>Dothideomycetes</taxon>
        <taxon>Pleosporomycetidae</taxon>
        <taxon>Pleosporales</taxon>
        <taxon>Massarineae</taxon>
        <taxon>Didymosphaeriaceae</taxon>
        <taxon>Bimuria</taxon>
    </lineage>
</organism>
<dbReference type="OrthoDB" id="4757480at2759"/>
<dbReference type="GO" id="GO:0006633">
    <property type="term" value="P:fatty acid biosynthetic process"/>
    <property type="evidence" value="ECO:0007669"/>
    <property type="project" value="TreeGrafter"/>
</dbReference>
<dbReference type="EMBL" id="ML976728">
    <property type="protein sequence ID" value="KAF1967772.1"/>
    <property type="molecule type" value="Genomic_DNA"/>
</dbReference>